<keyword evidence="1" id="KW-0732">Signal</keyword>
<dbReference type="Gene3D" id="2.40.160.20">
    <property type="match status" value="1"/>
</dbReference>
<sequence>MKFLNLAYLEPLKMSEWQFTKQSKSSAKLSKLLVSIFLGIVTTSVWANDIDHLNFSIPSKAKAVQSKKDADSSPNYFYQQQTRQEITTFSNYELNNWFDLELDMKALKTRNDPTQTLLNPKSYSAFANFGHSIDVSRERFRPFAKVGLGYDENRATYFNPNYIESDRVNKTQLQFGVGVRYSRQNWKSFGVSFSYQSNSPLMNQQPTSSPKGFEKKDSIDLKFDFGF</sequence>
<dbReference type="AlphaFoldDB" id="A0A066ZPY4"/>
<evidence type="ECO:0000313" key="3">
    <source>
        <dbReference type="EMBL" id="KDN95873.1"/>
    </source>
</evidence>
<dbReference type="EMBL" id="JMIU01000001">
    <property type="protein sequence ID" value="KDN95873.1"/>
    <property type="molecule type" value="Genomic_DNA"/>
</dbReference>
<reference evidence="3 4" key="1">
    <citation type="submission" date="2014-04" db="EMBL/GenBank/DDBJ databases">
        <title>Draft genome sequence of Hydrogenovibrio marinus MH-110, a model organism for aerobic H2 metabolism.</title>
        <authorList>
            <person name="Cha H.J."/>
            <person name="Jo B.H."/>
            <person name="Hwang B.H."/>
        </authorList>
    </citation>
    <scope>NUCLEOTIDE SEQUENCE [LARGE SCALE GENOMIC DNA]</scope>
    <source>
        <strain evidence="3 4">MH-110</strain>
    </source>
</reference>
<evidence type="ECO:0000256" key="1">
    <source>
        <dbReference type="ARBA" id="ARBA00022729"/>
    </source>
</evidence>
<dbReference type="NCBIfam" id="TIGR01414">
    <property type="entry name" value="autotrans_barl"/>
    <property type="match status" value="1"/>
</dbReference>
<keyword evidence="4" id="KW-1185">Reference proteome</keyword>
<comment type="caution">
    <text evidence="3">The sequence shown here is derived from an EMBL/GenBank/DDBJ whole genome shotgun (WGS) entry which is preliminary data.</text>
</comment>
<dbReference type="GO" id="GO:0019867">
    <property type="term" value="C:outer membrane"/>
    <property type="evidence" value="ECO:0007669"/>
    <property type="project" value="InterPro"/>
</dbReference>
<feature type="domain" description="Outer membrane protein beta-barrel" evidence="2">
    <location>
        <begin position="80"/>
        <end position="197"/>
    </location>
</feature>
<evidence type="ECO:0000313" key="4">
    <source>
        <dbReference type="Proteomes" id="UP000027341"/>
    </source>
</evidence>
<name>A0A066ZPY4_HYDMR</name>
<evidence type="ECO:0000259" key="2">
    <source>
        <dbReference type="Pfam" id="PF13505"/>
    </source>
</evidence>
<protein>
    <recommendedName>
        <fullName evidence="2">Outer membrane protein beta-barrel domain-containing protein</fullName>
    </recommendedName>
</protein>
<gene>
    <name evidence="3" type="ORF">EI16_06160</name>
</gene>
<dbReference type="Proteomes" id="UP000027341">
    <property type="component" value="Unassembled WGS sequence"/>
</dbReference>
<dbReference type="SUPFAM" id="SSF56925">
    <property type="entry name" value="OMPA-like"/>
    <property type="match status" value="1"/>
</dbReference>
<dbReference type="InterPro" id="IPR011250">
    <property type="entry name" value="OMP/PagP_B-barrel"/>
</dbReference>
<dbReference type="Pfam" id="PF13505">
    <property type="entry name" value="OMP_b-brl"/>
    <property type="match status" value="1"/>
</dbReference>
<organism evidence="3 4">
    <name type="scientific">Hydrogenovibrio marinus</name>
    <dbReference type="NCBI Taxonomy" id="28885"/>
    <lineage>
        <taxon>Bacteria</taxon>
        <taxon>Pseudomonadati</taxon>
        <taxon>Pseudomonadota</taxon>
        <taxon>Gammaproteobacteria</taxon>
        <taxon>Thiotrichales</taxon>
        <taxon>Piscirickettsiaceae</taxon>
        <taxon>Hydrogenovibrio</taxon>
    </lineage>
</organism>
<proteinExistence type="predicted"/>
<accession>A0A066ZPY4</accession>
<dbReference type="InterPro" id="IPR027385">
    <property type="entry name" value="Beta-barrel_OMP"/>
</dbReference>
<dbReference type="RefSeq" id="WP_029910870.1">
    <property type="nucleotide sequence ID" value="NZ_AP020335.1"/>
</dbReference>
<dbReference type="InterPro" id="IPR006315">
    <property type="entry name" value="OM_autotransptr_brl_dom"/>
</dbReference>